<gene>
    <name evidence="1" type="ORF">Tci_929331</name>
</gene>
<organism evidence="1">
    <name type="scientific">Tanacetum cinerariifolium</name>
    <name type="common">Dalmatian daisy</name>
    <name type="synonym">Chrysanthemum cinerariifolium</name>
    <dbReference type="NCBI Taxonomy" id="118510"/>
    <lineage>
        <taxon>Eukaryota</taxon>
        <taxon>Viridiplantae</taxon>
        <taxon>Streptophyta</taxon>
        <taxon>Embryophyta</taxon>
        <taxon>Tracheophyta</taxon>
        <taxon>Spermatophyta</taxon>
        <taxon>Magnoliopsida</taxon>
        <taxon>eudicotyledons</taxon>
        <taxon>Gunneridae</taxon>
        <taxon>Pentapetalae</taxon>
        <taxon>asterids</taxon>
        <taxon>campanulids</taxon>
        <taxon>Asterales</taxon>
        <taxon>Asteraceae</taxon>
        <taxon>Asteroideae</taxon>
        <taxon>Anthemideae</taxon>
        <taxon>Anthemidinae</taxon>
        <taxon>Tanacetum</taxon>
    </lineage>
</organism>
<dbReference type="EMBL" id="BKCJ011840179">
    <property type="protein sequence ID" value="GFD57362.1"/>
    <property type="molecule type" value="Genomic_DNA"/>
</dbReference>
<sequence length="87" mass="8579">VGHGRLVAGRIRGQVREVGIAHEAGFGQEAQAGGLGGGQGLAGHGGSVGVAARAVVQRALRARVGQRGDGVGAGGQRILGVGTHQRR</sequence>
<proteinExistence type="predicted"/>
<dbReference type="AlphaFoldDB" id="A0A699XB56"/>
<comment type="caution">
    <text evidence="1">The sequence shown here is derived from an EMBL/GenBank/DDBJ whole genome shotgun (WGS) entry which is preliminary data.</text>
</comment>
<feature type="non-terminal residue" evidence="1">
    <location>
        <position position="1"/>
    </location>
</feature>
<accession>A0A699XB56</accession>
<protein>
    <submittedName>
        <fullName evidence="1">Uncharacterized protein</fullName>
    </submittedName>
</protein>
<reference evidence="1" key="1">
    <citation type="journal article" date="2019" name="Sci. Rep.">
        <title>Draft genome of Tanacetum cinerariifolium, the natural source of mosquito coil.</title>
        <authorList>
            <person name="Yamashiro T."/>
            <person name="Shiraishi A."/>
            <person name="Satake H."/>
            <person name="Nakayama K."/>
        </authorList>
    </citation>
    <scope>NUCLEOTIDE SEQUENCE</scope>
</reference>
<evidence type="ECO:0000313" key="1">
    <source>
        <dbReference type="EMBL" id="GFD57362.1"/>
    </source>
</evidence>
<name>A0A699XB56_TANCI</name>
<feature type="non-terminal residue" evidence="1">
    <location>
        <position position="87"/>
    </location>
</feature>